<proteinExistence type="predicted"/>
<accession>A0A1C4GRI1</accession>
<dbReference type="AlphaFoldDB" id="A0A1C4GRI1"/>
<feature type="chain" id="PRO_5008692715" evidence="1">
    <location>
        <begin position="30"/>
        <end position="660"/>
    </location>
</feature>
<dbReference type="Proteomes" id="UP000243661">
    <property type="component" value="Unassembled WGS sequence"/>
</dbReference>
<dbReference type="EMBL" id="FMBK01000001">
    <property type="protein sequence ID" value="SCC70828.1"/>
    <property type="molecule type" value="Genomic_DNA"/>
</dbReference>
<organism evidence="2 3">
    <name type="scientific">Acinetobacter albensis</name>
    <dbReference type="NCBI Taxonomy" id="1673609"/>
    <lineage>
        <taxon>Bacteria</taxon>
        <taxon>Pseudomonadati</taxon>
        <taxon>Pseudomonadota</taxon>
        <taxon>Gammaproteobacteria</taxon>
        <taxon>Moraxellales</taxon>
        <taxon>Moraxellaceae</taxon>
        <taxon>Acinetobacter</taxon>
    </lineage>
</organism>
<keyword evidence="1" id="KW-0732">Signal</keyword>
<dbReference type="RefSeq" id="WP_092717319.1">
    <property type="nucleotide sequence ID" value="NZ_FMBK01000001.1"/>
</dbReference>
<evidence type="ECO:0000313" key="2">
    <source>
        <dbReference type="EMBL" id="SCC70828.1"/>
    </source>
</evidence>
<protein>
    <submittedName>
        <fullName evidence="2">Uncharacterized protein</fullName>
    </submittedName>
</protein>
<evidence type="ECO:0000313" key="3">
    <source>
        <dbReference type="Proteomes" id="UP000243661"/>
    </source>
</evidence>
<evidence type="ECO:0000256" key="1">
    <source>
        <dbReference type="SAM" id="SignalP"/>
    </source>
</evidence>
<sequence length="660" mass="70008">MTALRYTVKFKKTLLASLIGLSVSQYTFALQEISDAGLSEATGEGIAMLPENFRMVFQGANDNPNLTSGMGIDYLDRTKDTGYIRYIPVGPLTTEATARGAQKADIFLYGLALSRADTDINNRYNSSSTGQVKSWGTTNNPWLLKVQTAPSTPDFAGVNKPLSYLSFEAPAYDIAGFTGANSTDDYHLKLGLWTDVFMRNPTVAAPDNNPAGWGAGLSNRLRLQAIWNNFSINGSSINLFQTLGGATTSGGLSTSYNNTLGLAGTLRFNGGDTQATDTSGFKATVVNGTAARTTTNQAIYLYSSTDTTRATTGMANNTCPDVASCYQYRALRTTDTYNGVSYTLPSNLSVLRFSTQGVAGENASTPAIDSAATAPTFAENEGLFLYGANFNLVLGSLYQPLVIGVADDGKNLNMEITRIPNQANVYQKIYTDYANPASTTYLGSTCNVYQCGKTVGGTFYPATHSSITIGSTKYSGAGSNLVTGYSGADAIGVSFGALKNIATSNITQNYYQLQSKYRQKNQSGTTPRWEYLQDNGTYTSGATATTGTYSEFNLADWINVGSVNHATFSIDPRVSHAAYKVEGRVDAGDFCTGAVAQSGACAGAAWGALPGAVVNGSSWVSNPGSATLPSTREYFAPKNLGSAVIDGMLIQHMKITTRGL</sequence>
<reference evidence="2 3" key="1">
    <citation type="submission" date="2016-08" db="EMBL/GenBank/DDBJ databases">
        <authorList>
            <person name="Seilhamer J.J."/>
        </authorList>
    </citation>
    <scope>NUCLEOTIDE SEQUENCE [LARGE SCALE GENOMIC DNA]</scope>
    <source>
        <strain evidence="2 3">ANC 4874</strain>
    </source>
</reference>
<feature type="signal peptide" evidence="1">
    <location>
        <begin position="1"/>
        <end position="29"/>
    </location>
</feature>
<gene>
    <name evidence="2" type="ORF">GA0116959_101170</name>
</gene>
<name>A0A1C4GRI1_9GAMM</name>
<dbReference type="OrthoDB" id="6074716at2"/>